<keyword evidence="10" id="KW-1185">Reference proteome</keyword>
<keyword evidence="5 7" id="KW-0472">Membrane</keyword>
<name>A0A0K1PG72_9BACT</name>
<comment type="subcellular location">
    <subcellularLocation>
        <location evidence="1">Cell membrane</location>
        <topology evidence="1">Multi-pass membrane protein</topology>
    </subcellularLocation>
    <subcellularLocation>
        <location evidence="6">Membrane</location>
        <topology evidence="6">Multi-pass membrane protein</topology>
    </subcellularLocation>
</comment>
<evidence type="ECO:0000256" key="1">
    <source>
        <dbReference type="ARBA" id="ARBA00004651"/>
    </source>
</evidence>
<dbReference type="STRING" id="1391653.AKJ08_2496"/>
<keyword evidence="6" id="KW-0653">Protein transport</keyword>
<accession>A0A0K1PG72</accession>
<evidence type="ECO:0000313" key="9">
    <source>
        <dbReference type="EMBL" id="AKU92109.1"/>
    </source>
</evidence>
<keyword evidence="4 7" id="KW-1133">Transmembrane helix</keyword>
<dbReference type="GO" id="GO:0017038">
    <property type="term" value="P:protein import"/>
    <property type="evidence" value="ECO:0007669"/>
    <property type="project" value="TreeGrafter"/>
</dbReference>
<dbReference type="Proteomes" id="UP000055590">
    <property type="component" value="Chromosome"/>
</dbReference>
<dbReference type="EMBL" id="CP012332">
    <property type="protein sequence ID" value="AKU92109.1"/>
    <property type="molecule type" value="Genomic_DNA"/>
</dbReference>
<dbReference type="InterPro" id="IPR002898">
    <property type="entry name" value="MotA_ExbB_proton_chnl"/>
</dbReference>
<dbReference type="InterPro" id="IPR050790">
    <property type="entry name" value="ExbB/TolQ_transport"/>
</dbReference>
<evidence type="ECO:0000256" key="2">
    <source>
        <dbReference type="ARBA" id="ARBA00022475"/>
    </source>
</evidence>
<evidence type="ECO:0000256" key="3">
    <source>
        <dbReference type="ARBA" id="ARBA00022692"/>
    </source>
</evidence>
<feature type="transmembrane region" description="Helical" evidence="7">
    <location>
        <begin position="155"/>
        <end position="178"/>
    </location>
</feature>
<feature type="transmembrane region" description="Helical" evidence="7">
    <location>
        <begin position="12"/>
        <end position="30"/>
    </location>
</feature>
<feature type="domain" description="MotA/TolQ/ExbB proton channel" evidence="8">
    <location>
        <begin position="68"/>
        <end position="189"/>
    </location>
</feature>
<dbReference type="PANTHER" id="PTHR30625">
    <property type="entry name" value="PROTEIN TOLQ"/>
    <property type="match status" value="1"/>
</dbReference>
<sequence>MLELIKSGEPFLFANMLVLLLGIALSAQRFHSLWMKYGGNVHDMLQQVIGFVEAGSYAKAIQVCSSKDHPLHAIFKAAISRANRSEREIRRAVEAAATEVIPKVRKGTAYMPQLSNMATLLGLIGTIRGLIESFSGVSEGDAAARQAALSKGISIAFYNTYFGLVVAVVLIAAYMMILGRQNKVIAQMELGSARLVDTLLLRQALTHEDKAA</sequence>
<evidence type="ECO:0000256" key="5">
    <source>
        <dbReference type="ARBA" id="ARBA00023136"/>
    </source>
</evidence>
<gene>
    <name evidence="9" type="ORF">AKJ08_2496</name>
</gene>
<proteinExistence type="inferred from homology"/>
<evidence type="ECO:0000256" key="6">
    <source>
        <dbReference type="RuleBase" id="RU004057"/>
    </source>
</evidence>
<dbReference type="GO" id="GO:0005886">
    <property type="term" value="C:plasma membrane"/>
    <property type="evidence" value="ECO:0007669"/>
    <property type="project" value="UniProtKB-SubCell"/>
</dbReference>
<reference evidence="9 10" key="1">
    <citation type="submission" date="2015-08" db="EMBL/GenBank/DDBJ databases">
        <authorList>
            <person name="Babu N.S."/>
            <person name="Beckwith C.J."/>
            <person name="Beseler K.G."/>
            <person name="Brison A."/>
            <person name="Carone J.V."/>
            <person name="Caskin T.P."/>
            <person name="Diamond M."/>
            <person name="Durham M.E."/>
            <person name="Foxe J.M."/>
            <person name="Go M."/>
            <person name="Henderson B.A."/>
            <person name="Jones I.B."/>
            <person name="McGettigan J.A."/>
            <person name="Micheletti S.J."/>
            <person name="Nasrallah M.E."/>
            <person name="Ortiz D."/>
            <person name="Piller C.R."/>
            <person name="Privatt S.R."/>
            <person name="Schneider S.L."/>
            <person name="Sharp S."/>
            <person name="Smith T.C."/>
            <person name="Stanton J.D."/>
            <person name="Ullery H.E."/>
            <person name="Wilson R.J."/>
            <person name="Serrano M.G."/>
            <person name="Buck G."/>
            <person name="Lee V."/>
            <person name="Wang Y."/>
            <person name="Carvalho R."/>
            <person name="Voegtly L."/>
            <person name="Shi R."/>
            <person name="Duckworth R."/>
            <person name="Johnson A."/>
            <person name="Loviza R."/>
            <person name="Walstead R."/>
            <person name="Shah Z."/>
            <person name="Kiflezghi M."/>
            <person name="Wade K."/>
            <person name="Ball S.L."/>
            <person name="Bradley K.W."/>
            <person name="Asai D.J."/>
            <person name="Bowman C.A."/>
            <person name="Russell D.A."/>
            <person name="Pope W.H."/>
            <person name="Jacobs-Sera D."/>
            <person name="Hendrix R.W."/>
            <person name="Hatfull G.F."/>
        </authorList>
    </citation>
    <scope>NUCLEOTIDE SEQUENCE [LARGE SCALE GENOMIC DNA]</scope>
    <source>
        <strain evidence="9 10">DSM 27710</strain>
    </source>
</reference>
<evidence type="ECO:0000256" key="4">
    <source>
        <dbReference type="ARBA" id="ARBA00022989"/>
    </source>
</evidence>
<comment type="similarity">
    <text evidence="6">Belongs to the exbB/tolQ family.</text>
</comment>
<dbReference type="AlphaFoldDB" id="A0A0K1PG72"/>
<dbReference type="KEGG" id="vin:AKJ08_2496"/>
<keyword evidence="2" id="KW-1003">Cell membrane</keyword>
<organism evidence="9 10">
    <name type="scientific">Vulgatibacter incomptus</name>
    <dbReference type="NCBI Taxonomy" id="1391653"/>
    <lineage>
        <taxon>Bacteria</taxon>
        <taxon>Pseudomonadati</taxon>
        <taxon>Myxococcota</taxon>
        <taxon>Myxococcia</taxon>
        <taxon>Myxococcales</taxon>
        <taxon>Cystobacterineae</taxon>
        <taxon>Vulgatibacteraceae</taxon>
        <taxon>Vulgatibacter</taxon>
    </lineage>
</organism>
<keyword evidence="3 7" id="KW-0812">Transmembrane</keyword>
<keyword evidence="6" id="KW-0813">Transport</keyword>
<dbReference type="Pfam" id="PF01618">
    <property type="entry name" value="MotA_ExbB"/>
    <property type="match status" value="1"/>
</dbReference>
<dbReference type="PANTHER" id="PTHR30625:SF17">
    <property type="entry name" value="TOLQ-RELATED"/>
    <property type="match status" value="1"/>
</dbReference>
<protein>
    <submittedName>
        <fullName evidence="9">Ferric siderophore transport system, biopolymer transport protein ExbB</fullName>
    </submittedName>
</protein>
<evidence type="ECO:0000313" key="10">
    <source>
        <dbReference type="Proteomes" id="UP000055590"/>
    </source>
</evidence>
<dbReference type="RefSeq" id="WP_050726324.1">
    <property type="nucleotide sequence ID" value="NZ_CP012332.1"/>
</dbReference>
<evidence type="ECO:0000259" key="8">
    <source>
        <dbReference type="Pfam" id="PF01618"/>
    </source>
</evidence>
<evidence type="ECO:0000256" key="7">
    <source>
        <dbReference type="SAM" id="Phobius"/>
    </source>
</evidence>